<sequence>MSWIQVEYPTALNDSLKRTISNISPISKGFRETTTTISSVPNPVRQKMHTYAAWAVIPDHVSSRIKKVMEGLRDEFGGPEITPHIPVLGSIRTRADDVIRNFKEACGKSSCFPCTVVDVLPGPFYYQNVYLFIHPDQVTYPIRNFTDHFDKLDIDLLKLKTSMPHFSLLYGELTDEEKEKAKERAMVLDDGLVGLTFTITRFALYKCNKDRTQQSWEKIAEHSLPR</sequence>
<accession>A0A4Y1RQ54</accession>
<dbReference type="SUPFAM" id="SSF55144">
    <property type="entry name" value="LigT-like"/>
    <property type="match status" value="1"/>
</dbReference>
<keyword evidence="1" id="KW-0436">Ligase</keyword>
<reference evidence="1" key="1">
    <citation type="journal article" date="2019" name="Science">
        <title>Mutation of a bHLH transcription factor allowed almond domestication.</title>
        <authorList>
            <person name="Sanchez-Perez R."/>
            <person name="Pavan S."/>
            <person name="Mazzeo R."/>
            <person name="Moldovan C."/>
            <person name="Aiese Cigliano R."/>
            <person name="Del Cueto J."/>
            <person name="Ricciardi F."/>
            <person name="Lotti C."/>
            <person name="Ricciardi L."/>
            <person name="Dicenta F."/>
            <person name="Lopez-Marques R.L."/>
            <person name="Lindberg Moller B."/>
        </authorList>
    </citation>
    <scope>NUCLEOTIDE SEQUENCE</scope>
</reference>
<dbReference type="InterPro" id="IPR009097">
    <property type="entry name" value="Cyclic_Pdiesterase"/>
</dbReference>
<dbReference type="GO" id="GO:0004113">
    <property type="term" value="F:2',3'-cyclic-nucleotide 3'-phosphodiesterase activity"/>
    <property type="evidence" value="ECO:0007669"/>
    <property type="project" value="TreeGrafter"/>
</dbReference>
<evidence type="ECO:0000313" key="1">
    <source>
        <dbReference type="EMBL" id="BBH06492.1"/>
    </source>
</evidence>
<protein>
    <submittedName>
        <fullName evidence="1">RNA ligase/cyclic nucleotide phosphodiesterase family protein</fullName>
    </submittedName>
</protein>
<dbReference type="Gene3D" id="3.90.1140.10">
    <property type="entry name" value="Cyclic phosphodiesterase"/>
    <property type="match status" value="1"/>
</dbReference>
<gene>
    <name evidence="1" type="ORF">Prudu_018162</name>
</gene>
<dbReference type="AlphaFoldDB" id="A0A4Y1RQ54"/>
<proteinExistence type="predicted"/>
<dbReference type="InterPro" id="IPR012386">
    <property type="entry name" value="Cyclic-nucl_3Pdiesterase"/>
</dbReference>
<dbReference type="GO" id="GO:0016874">
    <property type="term" value="F:ligase activity"/>
    <property type="evidence" value="ECO:0007669"/>
    <property type="project" value="UniProtKB-KW"/>
</dbReference>
<dbReference type="EMBL" id="AP019302">
    <property type="protein sequence ID" value="BBH06492.1"/>
    <property type="molecule type" value="Genomic_DNA"/>
</dbReference>
<dbReference type="PANTHER" id="PTHR28141:SF1">
    <property type="entry name" value="2',3'-CYCLIC-NUCLEOTIDE 3'-PHOSPHODIESTERASE"/>
    <property type="match status" value="1"/>
</dbReference>
<name>A0A4Y1RQ54_PRUDU</name>
<dbReference type="GO" id="GO:0009187">
    <property type="term" value="P:cyclic nucleotide metabolic process"/>
    <property type="evidence" value="ECO:0007669"/>
    <property type="project" value="TreeGrafter"/>
</dbReference>
<dbReference type="PANTHER" id="PTHR28141">
    <property type="entry name" value="2',3'-CYCLIC-NUCLEOTIDE 3'-PHOSPHODIESTERASE"/>
    <property type="match status" value="1"/>
</dbReference>
<organism evidence="1">
    <name type="scientific">Prunus dulcis</name>
    <name type="common">Almond</name>
    <name type="synonym">Amygdalus dulcis</name>
    <dbReference type="NCBI Taxonomy" id="3755"/>
    <lineage>
        <taxon>Eukaryota</taxon>
        <taxon>Viridiplantae</taxon>
        <taxon>Streptophyta</taxon>
        <taxon>Embryophyta</taxon>
        <taxon>Tracheophyta</taxon>
        <taxon>Spermatophyta</taxon>
        <taxon>Magnoliopsida</taxon>
        <taxon>eudicotyledons</taxon>
        <taxon>Gunneridae</taxon>
        <taxon>Pentapetalae</taxon>
        <taxon>rosids</taxon>
        <taxon>fabids</taxon>
        <taxon>Rosales</taxon>
        <taxon>Rosaceae</taxon>
        <taxon>Amygdaloideae</taxon>
        <taxon>Amygdaleae</taxon>
        <taxon>Prunus</taxon>
    </lineage>
</organism>